<evidence type="ECO:0000256" key="4">
    <source>
        <dbReference type="ARBA" id="ARBA00022737"/>
    </source>
</evidence>
<evidence type="ECO:0000313" key="11">
    <source>
        <dbReference type="Proteomes" id="UP000619479"/>
    </source>
</evidence>
<comment type="caution">
    <text evidence="10">The sequence shown here is derived from an EMBL/GenBank/DDBJ whole genome shotgun (WGS) entry which is preliminary data.</text>
</comment>
<evidence type="ECO:0000256" key="2">
    <source>
        <dbReference type="ARBA" id="ARBA00022553"/>
    </source>
</evidence>
<keyword evidence="8" id="KW-0067">ATP-binding</keyword>
<dbReference type="Gene3D" id="3.40.50.300">
    <property type="entry name" value="P-loop containing nucleotide triphosphate hydrolases"/>
    <property type="match status" value="2"/>
</dbReference>
<dbReference type="GO" id="GO:0004674">
    <property type="term" value="F:protein serine/threonine kinase activity"/>
    <property type="evidence" value="ECO:0007669"/>
    <property type="project" value="UniProtKB-KW"/>
</dbReference>
<dbReference type="InterPro" id="IPR027417">
    <property type="entry name" value="P-loop_NTPase"/>
</dbReference>
<protein>
    <recommendedName>
        <fullName evidence="1">non-specific serine/threonine protein kinase</fullName>
        <ecNumber evidence="1">2.7.11.1</ecNumber>
    </recommendedName>
</protein>
<dbReference type="EC" id="2.7.11.1" evidence="1"/>
<gene>
    <name evidence="10" type="ORF">Acy02nite_02810</name>
</gene>
<dbReference type="RefSeq" id="WP_203737773.1">
    <property type="nucleotide sequence ID" value="NZ_BAAAUC010000002.1"/>
</dbReference>
<evidence type="ECO:0000256" key="7">
    <source>
        <dbReference type="ARBA" id="ARBA00022801"/>
    </source>
</evidence>
<evidence type="ECO:0000256" key="5">
    <source>
        <dbReference type="ARBA" id="ARBA00022741"/>
    </source>
</evidence>
<dbReference type="InterPro" id="IPR014774">
    <property type="entry name" value="KaiC-like_dom"/>
</dbReference>
<evidence type="ECO:0000256" key="3">
    <source>
        <dbReference type="ARBA" id="ARBA00022679"/>
    </source>
</evidence>
<dbReference type="SUPFAM" id="SSF52540">
    <property type="entry name" value="P-loop containing nucleoside triphosphate hydrolases"/>
    <property type="match status" value="2"/>
</dbReference>
<dbReference type="EMBL" id="BOMH01000002">
    <property type="protein sequence ID" value="GID62400.1"/>
    <property type="molecule type" value="Genomic_DNA"/>
</dbReference>
<keyword evidence="7" id="KW-0378">Hydrolase</keyword>
<keyword evidence="3" id="KW-0808">Transferase</keyword>
<dbReference type="SMART" id="SM00382">
    <property type="entry name" value="AAA"/>
    <property type="match status" value="1"/>
</dbReference>
<sequence>MKRLTTGLPDLDLILGGGLRPGSVVVLAGPPGAGKTILAQQICFANATVEHKAVYYTTLSEPHSKLVEHLQGFPFFEAAALGPKVEYVHLGNMLRGTSANDLEPMINEVVRKSLDDQPVLVVIDSVKMLRDFVSDHALRMALYDLTSRVAHSKAVLLLLGEYTPKEMKSGAEFSLADGVLQLSHKRRDPVDRRGLRVIKMRGASHLGGAHTVHITDDGFQVYPRVESFLTAEVPPTSGRIPTGIPGLDALMAGGIPESDATLVLGPSGAGKTIGCLRFVAEGLARGERCLYITFQDTADQLVGMAGKFGWDFATARTSGQLGISHVPVGNLDLDVVTSVIRHGLADGATTRIVIDSLAEMVQAARETHRFPAYLRSIIGVIRAAGANLWVTSETRTFGPMEEPLAGLMFLFYNVLQIRYIEHCTDTGRTINVFKMRNSHHDNSMYACHITDDGVTVGDKIDHLTGILGWSVLRDCPTTSGHDQTQAPG</sequence>
<dbReference type="AlphaFoldDB" id="A0A919IAB8"/>
<dbReference type="PANTHER" id="PTHR43637">
    <property type="entry name" value="UPF0273 PROTEIN TM_0370"/>
    <property type="match status" value="1"/>
</dbReference>
<evidence type="ECO:0000313" key="10">
    <source>
        <dbReference type="EMBL" id="GID62400.1"/>
    </source>
</evidence>
<reference evidence="10" key="1">
    <citation type="submission" date="2021-01" db="EMBL/GenBank/DDBJ databases">
        <title>Whole genome shotgun sequence of Actinoplanes cyaneus NBRC 14990.</title>
        <authorList>
            <person name="Komaki H."/>
            <person name="Tamura T."/>
        </authorList>
    </citation>
    <scope>NUCLEOTIDE SEQUENCE</scope>
    <source>
        <strain evidence="10">NBRC 14990</strain>
    </source>
</reference>
<dbReference type="InterPro" id="IPR003593">
    <property type="entry name" value="AAA+_ATPase"/>
</dbReference>
<keyword evidence="6 10" id="KW-0418">Kinase</keyword>
<name>A0A919IAB8_9ACTN</name>
<keyword evidence="10" id="KW-0723">Serine/threonine-protein kinase</keyword>
<dbReference type="GO" id="GO:0016787">
    <property type="term" value="F:hydrolase activity"/>
    <property type="evidence" value="ECO:0007669"/>
    <property type="project" value="UniProtKB-KW"/>
</dbReference>
<dbReference type="GO" id="GO:0005524">
    <property type="term" value="F:ATP binding"/>
    <property type="evidence" value="ECO:0007669"/>
    <property type="project" value="UniProtKB-KW"/>
</dbReference>
<accession>A0A919IAB8</accession>
<dbReference type="PANTHER" id="PTHR43637:SF1">
    <property type="entry name" value="UPF0273 PROTEIN TM_0370"/>
    <property type="match status" value="1"/>
</dbReference>
<evidence type="ECO:0000256" key="6">
    <source>
        <dbReference type="ARBA" id="ARBA00022777"/>
    </source>
</evidence>
<keyword evidence="5" id="KW-0547">Nucleotide-binding</keyword>
<dbReference type="PROSITE" id="PS51146">
    <property type="entry name" value="KAIC"/>
    <property type="match status" value="2"/>
</dbReference>
<organism evidence="10 11">
    <name type="scientific">Actinoplanes cyaneus</name>
    <dbReference type="NCBI Taxonomy" id="52696"/>
    <lineage>
        <taxon>Bacteria</taxon>
        <taxon>Bacillati</taxon>
        <taxon>Actinomycetota</taxon>
        <taxon>Actinomycetes</taxon>
        <taxon>Micromonosporales</taxon>
        <taxon>Micromonosporaceae</taxon>
        <taxon>Actinoplanes</taxon>
    </lineage>
</organism>
<feature type="domain" description="KaiC" evidence="9">
    <location>
        <begin position="2"/>
        <end position="235"/>
    </location>
</feature>
<proteinExistence type="predicted"/>
<evidence type="ECO:0000259" key="9">
    <source>
        <dbReference type="PROSITE" id="PS51146"/>
    </source>
</evidence>
<dbReference type="InterPro" id="IPR030665">
    <property type="entry name" value="KaiC"/>
</dbReference>
<keyword evidence="4" id="KW-0677">Repeat</keyword>
<dbReference type="Pfam" id="PF06745">
    <property type="entry name" value="ATPase"/>
    <property type="match status" value="2"/>
</dbReference>
<dbReference type="InterPro" id="IPR010624">
    <property type="entry name" value="KaiC_dom"/>
</dbReference>
<dbReference type="PIRSF" id="PIRSF039117">
    <property type="entry name" value="KaiC"/>
    <property type="match status" value="1"/>
</dbReference>
<evidence type="ECO:0000256" key="1">
    <source>
        <dbReference type="ARBA" id="ARBA00012513"/>
    </source>
</evidence>
<dbReference type="Proteomes" id="UP000619479">
    <property type="component" value="Unassembled WGS sequence"/>
</dbReference>
<keyword evidence="11" id="KW-1185">Reference proteome</keyword>
<evidence type="ECO:0000256" key="8">
    <source>
        <dbReference type="ARBA" id="ARBA00022840"/>
    </source>
</evidence>
<keyword evidence="2" id="KW-0597">Phosphoprotein</keyword>
<feature type="domain" description="KaiC" evidence="9">
    <location>
        <begin position="238"/>
        <end position="470"/>
    </location>
</feature>